<feature type="binding site" evidence="11">
    <location>
        <begin position="354"/>
        <end position="355"/>
    </location>
    <ligand>
        <name>FMN</name>
        <dbReference type="ChEBI" id="CHEBI:58210"/>
    </ligand>
</feature>
<sequence>MPTARPISSRADARSAAPVYSRLFRTVLSRMDPEDAHRLVVAGLRLADRLGASAAVARLTRPAPSLRTRALGRDWPSPFGLAAGFDKGAAAVLPLAALGFGHIEIGTVTARAQPGNPRPRLARLVADRALINRMGFNNDGAVEVRSRLQAMHRRAERLRAAGRHVPVIGVNIGKTKATPLEEAVEDYRFSARQLAPWADYLVVNVSSPNTPGLRQLQDIESLRPLLQAVREAADAATEEAGGPRAPLLVKIAPDLADADVDAVADLVADLGLDGVIATNTTISRDGLRTSAAQVEAAGAGGLSGPVLAARAEEVLVRLRRRLPAEAAVISVGGVVDAADVDRRLQLGADLVQGYSAFIYEGPLWVRRINRGLAARRVSSGARRA</sequence>
<feature type="binding site" evidence="11">
    <location>
        <begin position="83"/>
        <end position="87"/>
    </location>
    <ligand>
        <name>FMN</name>
        <dbReference type="ChEBI" id="CHEBI:58210"/>
    </ligand>
</feature>
<feature type="domain" description="Dihydroorotate dehydrogenase catalytic" evidence="12">
    <location>
        <begin position="66"/>
        <end position="374"/>
    </location>
</feature>
<proteinExistence type="inferred from homology"/>
<keyword evidence="6 11" id="KW-0288">FMN</keyword>
<evidence type="ECO:0000256" key="2">
    <source>
        <dbReference type="ARBA" id="ARBA00004370"/>
    </source>
</evidence>
<feature type="binding site" evidence="11">
    <location>
        <position position="87"/>
    </location>
    <ligand>
        <name>substrate</name>
    </ligand>
</feature>
<feature type="binding site" evidence="11">
    <location>
        <position position="333"/>
    </location>
    <ligand>
        <name>FMN</name>
        <dbReference type="ChEBI" id="CHEBI:58210"/>
    </ligand>
</feature>
<dbReference type="HAMAP" id="MF_00225">
    <property type="entry name" value="DHO_dh_type2"/>
    <property type="match status" value="1"/>
</dbReference>
<organism evidence="13 14">
    <name type="scientific">Nesterenkonia halobia</name>
    <dbReference type="NCBI Taxonomy" id="37922"/>
    <lineage>
        <taxon>Bacteria</taxon>
        <taxon>Bacillati</taxon>
        <taxon>Actinomycetota</taxon>
        <taxon>Actinomycetes</taxon>
        <taxon>Micrococcales</taxon>
        <taxon>Micrococcaceae</taxon>
        <taxon>Nesterenkonia</taxon>
    </lineage>
</organism>
<feature type="binding site" evidence="11">
    <location>
        <begin position="132"/>
        <end position="136"/>
    </location>
    <ligand>
        <name>substrate</name>
    </ligand>
</feature>
<dbReference type="Gene3D" id="3.20.20.70">
    <property type="entry name" value="Aldolase class I"/>
    <property type="match status" value="1"/>
</dbReference>
<evidence type="ECO:0000256" key="10">
    <source>
        <dbReference type="ARBA" id="ARBA00048639"/>
    </source>
</evidence>
<dbReference type="NCBIfam" id="NF003652">
    <property type="entry name" value="PRK05286.2-5"/>
    <property type="match status" value="1"/>
</dbReference>
<comment type="function">
    <text evidence="1 11">Catalyzes the conversion of dihydroorotate to orotate with quinone as electron acceptor.</text>
</comment>
<name>A0ABP6RFF0_9MICC</name>
<feature type="binding site" evidence="11">
    <location>
        <position position="278"/>
    </location>
    <ligand>
        <name>FMN</name>
        <dbReference type="ChEBI" id="CHEBI:58210"/>
    </ligand>
</feature>
<feature type="binding site" evidence="11">
    <location>
        <begin position="279"/>
        <end position="280"/>
    </location>
    <ligand>
        <name>substrate</name>
    </ligand>
</feature>
<evidence type="ECO:0000313" key="13">
    <source>
        <dbReference type="EMBL" id="GAA3286011.1"/>
    </source>
</evidence>
<feature type="binding site" evidence="11">
    <location>
        <position position="304"/>
    </location>
    <ligand>
        <name>FMN</name>
        <dbReference type="ChEBI" id="CHEBI:58210"/>
    </ligand>
</feature>
<feature type="active site" description="Nucleophile" evidence="11">
    <location>
        <position position="207"/>
    </location>
</feature>
<keyword evidence="5 11" id="KW-0285">Flavoprotein</keyword>
<evidence type="ECO:0000256" key="5">
    <source>
        <dbReference type="ARBA" id="ARBA00022630"/>
    </source>
</evidence>
<feature type="binding site" evidence="11">
    <location>
        <position position="204"/>
    </location>
    <ligand>
        <name>FMN</name>
        <dbReference type="ChEBI" id="CHEBI:58210"/>
    </ligand>
</feature>
<keyword evidence="9 11" id="KW-0472">Membrane</keyword>
<dbReference type="PROSITE" id="PS00911">
    <property type="entry name" value="DHODEHASE_1"/>
    <property type="match status" value="1"/>
</dbReference>
<feature type="binding site" evidence="11">
    <location>
        <position position="204"/>
    </location>
    <ligand>
        <name>substrate</name>
    </ligand>
</feature>
<dbReference type="InterPro" id="IPR005719">
    <property type="entry name" value="Dihydroorotate_DH_2"/>
</dbReference>
<dbReference type="InterPro" id="IPR001295">
    <property type="entry name" value="Dihydroorotate_DH_CS"/>
</dbReference>
<dbReference type="NCBIfam" id="NF003648">
    <property type="entry name" value="PRK05286.2-1"/>
    <property type="match status" value="1"/>
</dbReference>
<comment type="caution">
    <text evidence="13">The sequence shown here is derived from an EMBL/GenBank/DDBJ whole genome shotgun (WGS) entry which is preliminary data.</text>
</comment>
<gene>
    <name evidence="11" type="primary">pyrD</name>
    <name evidence="13" type="ORF">GCM10020260_19910</name>
</gene>
<dbReference type="EMBL" id="BAAAYG010000007">
    <property type="protein sequence ID" value="GAA3286011.1"/>
    <property type="molecule type" value="Genomic_DNA"/>
</dbReference>
<dbReference type="InterPro" id="IPR050074">
    <property type="entry name" value="DHO_dehydrogenase"/>
</dbReference>
<comment type="pathway">
    <text evidence="3 11">Pyrimidine metabolism; UMP biosynthesis via de novo pathway; orotate from (S)-dihydroorotate (quinone route): step 1/1.</text>
</comment>
<dbReference type="Pfam" id="PF01180">
    <property type="entry name" value="DHO_dh"/>
    <property type="match status" value="1"/>
</dbReference>
<comment type="cofactor">
    <cofactor evidence="11">
        <name>FMN</name>
        <dbReference type="ChEBI" id="CHEBI:58210"/>
    </cofactor>
    <text evidence="11">Binds 1 FMN per subunit.</text>
</comment>
<comment type="subunit">
    <text evidence="11">Monomer.</text>
</comment>
<evidence type="ECO:0000313" key="14">
    <source>
        <dbReference type="Proteomes" id="UP001501736"/>
    </source>
</evidence>
<dbReference type="InterPro" id="IPR013785">
    <property type="entry name" value="Aldolase_TIM"/>
</dbReference>
<evidence type="ECO:0000256" key="7">
    <source>
        <dbReference type="ARBA" id="ARBA00022975"/>
    </source>
</evidence>
<dbReference type="SUPFAM" id="SSF51395">
    <property type="entry name" value="FMN-linked oxidoreductases"/>
    <property type="match status" value="1"/>
</dbReference>
<feature type="binding site" evidence="11">
    <location>
        <position position="107"/>
    </location>
    <ligand>
        <name>FMN</name>
        <dbReference type="ChEBI" id="CHEBI:58210"/>
    </ligand>
</feature>
<dbReference type="PANTHER" id="PTHR48109:SF4">
    <property type="entry name" value="DIHYDROOROTATE DEHYDROGENASE (QUINONE), MITOCHONDRIAL"/>
    <property type="match status" value="1"/>
</dbReference>
<dbReference type="PANTHER" id="PTHR48109">
    <property type="entry name" value="DIHYDROOROTATE DEHYDROGENASE (QUINONE), MITOCHONDRIAL-RELATED"/>
    <property type="match status" value="1"/>
</dbReference>
<evidence type="ECO:0000256" key="3">
    <source>
        <dbReference type="ARBA" id="ARBA00005161"/>
    </source>
</evidence>
<evidence type="ECO:0000256" key="11">
    <source>
        <dbReference type="HAMAP-Rule" id="MF_00225"/>
    </source>
</evidence>
<evidence type="ECO:0000256" key="8">
    <source>
        <dbReference type="ARBA" id="ARBA00023002"/>
    </source>
</evidence>
<evidence type="ECO:0000259" key="12">
    <source>
        <dbReference type="Pfam" id="PF01180"/>
    </source>
</evidence>
<evidence type="ECO:0000256" key="6">
    <source>
        <dbReference type="ARBA" id="ARBA00022643"/>
    </source>
</evidence>
<dbReference type="NCBIfam" id="TIGR01036">
    <property type="entry name" value="pyrD_sub2"/>
    <property type="match status" value="1"/>
</dbReference>
<keyword evidence="7 11" id="KW-0665">Pyrimidine biosynthesis</keyword>
<dbReference type="Proteomes" id="UP001501736">
    <property type="component" value="Unassembled WGS sequence"/>
</dbReference>
<feature type="binding site" evidence="11">
    <location>
        <position position="209"/>
    </location>
    <ligand>
        <name>substrate</name>
    </ligand>
</feature>
<evidence type="ECO:0000256" key="4">
    <source>
        <dbReference type="ARBA" id="ARBA00005359"/>
    </source>
</evidence>
<feature type="binding site" evidence="11">
    <location>
        <position position="250"/>
    </location>
    <ligand>
        <name>FMN</name>
        <dbReference type="ChEBI" id="CHEBI:58210"/>
    </ligand>
</feature>
<dbReference type="RefSeq" id="WP_344720833.1">
    <property type="nucleotide sequence ID" value="NZ_BAAAYG010000007.1"/>
</dbReference>
<comment type="catalytic activity">
    <reaction evidence="10 11">
        <text>(S)-dihydroorotate + a quinone = orotate + a quinol</text>
        <dbReference type="Rhea" id="RHEA:30187"/>
        <dbReference type="ChEBI" id="CHEBI:24646"/>
        <dbReference type="ChEBI" id="CHEBI:30839"/>
        <dbReference type="ChEBI" id="CHEBI:30864"/>
        <dbReference type="ChEBI" id="CHEBI:132124"/>
        <dbReference type="EC" id="1.3.5.2"/>
    </reaction>
</comment>
<keyword evidence="11" id="KW-1003">Cell membrane</keyword>
<keyword evidence="14" id="KW-1185">Reference proteome</keyword>
<comment type="similarity">
    <text evidence="4 11">Belongs to the dihydroorotate dehydrogenase family. Type 2 subfamily.</text>
</comment>
<comment type="subcellular location">
    <subcellularLocation>
        <location evidence="11">Cell membrane</location>
        <topology evidence="11">Peripheral membrane protein</topology>
    </subcellularLocation>
    <subcellularLocation>
        <location evidence="2">Membrane</location>
    </subcellularLocation>
</comment>
<keyword evidence="8 11" id="KW-0560">Oxidoreductase</keyword>
<evidence type="ECO:0000256" key="1">
    <source>
        <dbReference type="ARBA" id="ARBA00003125"/>
    </source>
</evidence>
<reference evidence="14" key="1">
    <citation type="journal article" date="2019" name="Int. J. Syst. Evol. Microbiol.">
        <title>The Global Catalogue of Microorganisms (GCM) 10K type strain sequencing project: providing services to taxonomists for standard genome sequencing and annotation.</title>
        <authorList>
            <consortium name="The Broad Institute Genomics Platform"/>
            <consortium name="The Broad Institute Genome Sequencing Center for Infectious Disease"/>
            <person name="Wu L."/>
            <person name="Ma J."/>
        </authorList>
    </citation>
    <scope>NUCLEOTIDE SEQUENCE [LARGE SCALE GENOMIC DNA]</scope>
    <source>
        <strain evidence="14">JCM 11483</strain>
    </source>
</reference>
<dbReference type="CDD" id="cd04738">
    <property type="entry name" value="DHOD_2_like"/>
    <property type="match status" value="1"/>
</dbReference>
<accession>A0ABP6RFF0</accession>
<dbReference type="InterPro" id="IPR005720">
    <property type="entry name" value="Dihydroorotate_DH_cat"/>
</dbReference>
<dbReference type="EC" id="1.3.5.2" evidence="11"/>
<feature type="binding site" evidence="11">
    <location>
        <position position="171"/>
    </location>
    <ligand>
        <name>FMN</name>
        <dbReference type="ChEBI" id="CHEBI:58210"/>
    </ligand>
</feature>
<evidence type="ECO:0000256" key="9">
    <source>
        <dbReference type="ARBA" id="ARBA00023136"/>
    </source>
</evidence>
<protein>
    <recommendedName>
        <fullName evidence="11">Dihydroorotate dehydrogenase (quinone)</fullName>
        <ecNumber evidence="11">1.3.5.2</ecNumber>
    </recommendedName>
    <alternativeName>
        <fullName evidence="11">DHOdehase</fullName>
        <shortName evidence="11">DHOD</shortName>
        <shortName evidence="11">DHODase</shortName>
    </alternativeName>
    <alternativeName>
        <fullName evidence="11">Dihydroorotate oxidase</fullName>
    </alternativeName>
</protein>